<evidence type="ECO:0008006" key="3">
    <source>
        <dbReference type="Google" id="ProtNLM"/>
    </source>
</evidence>
<keyword evidence="2" id="KW-1185">Reference proteome</keyword>
<evidence type="ECO:0000313" key="2">
    <source>
        <dbReference type="Proteomes" id="UP000295565"/>
    </source>
</evidence>
<accession>A0A4R1J9F4</accession>
<gene>
    <name evidence="1" type="ORF">EV690_3208</name>
</gene>
<name>A0A4R1J9F4_9GAMM</name>
<sequence length="92" mass="10690">MTSEQLASLLKLTSVQLDALKKVEARYIASSDELFSQDLSARQMYKQLRGISQQKHTSICQLLTPEQKEHYLQLTEQEHQKFKDNFKMKMGA</sequence>
<evidence type="ECO:0000313" key="1">
    <source>
        <dbReference type="EMBL" id="TCK47054.1"/>
    </source>
</evidence>
<dbReference type="AlphaFoldDB" id="A0A4R1J9F4"/>
<dbReference type="EMBL" id="SMGD01000016">
    <property type="protein sequence ID" value="TCK47054.1"/>
    <property type="molecule type" value="Genomic_DNA"/>
</dbReference>
<organism evidence="1 2">
    <name type="scientific">Celerinatantimonas diazotrophica</name>
    <dbReference type="NCBI Taxonomy" id="412034"/>
    <lineage>
        <taxon>Bacteria</taxon>
        <taxon>Pseudomonadati</taxon>
        <taxon>Pseudomonadota</taxon>
        <taxon>Gammaproteobacteria</taxon>
        <taxon>Celerinatantimonadaceae</taxon>
        <taxon>Celerinatantimonas</taxon>
    </lineage>
</organism>
<dbReference type="Proteomes" id="UP000295565">
    <property type="component" value="Unassembled WGS sequence"/>
</dbReference>
<comment type="caution">
    <text evidence="1">The sequence shown here is derived from an EMBL/GenBank/DDBJ whole genome shotgun (WGS) entry which is preliminary data.</text>
</comment>
<reference evidence="1 2" key="1">
    <citation type="submission" date="2019-03" db="EMBL/GenBank/DDBJ databases">
        <title>Genomic Encyclopedia of Type Strains, Phase IV (KMG-IV): sequencing the most valuable type-strain genomes for metagenomic binning, comparative biology and taxonomic classification.</title>
        <authorList>
            <person name="Goeker M."/>
        </authorList>
    </citation>
    <scope>NUCLEOTIDE SEQUENCE [LARGE SCALE GENOMIC DNA]</scope>
    <source>
        <strain evidence="1 2">DSM 18577</strain>
    </source>
</reference>
<protein>
    <recommendedName>
        <fullName evidence="3">LTXXQ motif family protein</fullName>
    </recommendedName>
</protein>
<proteinExistence type="predicted"/>
<dbReference type="RefSeq" id="WP_131913945.1">
    <property type="nucleotide sequence ID" value="NZ_OU594967.1"/>
</dbReference>